<sequence length="56" mass="5999">MKSMKSIISLPILLSFALSVSAAPLEQSIFINPGNDGLRPMEEVMISTLSTAGIFM</sequence>
<protein>
    <submittedName>
        <fullName evidence="2">Uncharacterized protein</fullName>
    </submittedName>
</protein>
<evidence type="ECO:0000313" key="3">
    <source>
        <dbReference type="Proteomes" id="UP000002038"/>
    </source>
</evidence>
<dbReference type="KEGG" id="bgh:BDBG_00146"/>
<proteinExistence type="predicted"/>
<keyword evidence="1" id="KW-0732">Signal</keyword>
<dbReference type="EMBL" id="GG657448">
    <property type="protein sequence ID" value="OAT03419.1"/>
    <property type="molecule type" value="Genomic_DNA"/>
</dbReference>
<evidence type="ECO:0000256" key="1">
    <source>
        <dbReference type="SAM" id="SignalP"/>
    </source>
</evidence>
<dbReference type="RefSeq" id="XP_031575624.1">
    <property type="nucleotide sequence ID" value="XM_031719748.1"/>
</dbReference>
<name>A0A179U6G6_BLAGS</name>
<accession>A0A179U6G6</accession>
<dbReference type="VEuPathDB" id="FungiDB:BDBG_00146"/>
<dbReference type="OrthoDB" id="2910287at2759"/>
<evidence type="ECO:0000313" key="2">
    <source>
        <dbReference type="EMBL" id="OAT03420.1"/>
    </source>
</evidence>
<dbReference type="GeneID" id="8508213"/>
<gene>
    <name evidence="2" type="ORF">BDBG_00146</name>
</gene>
<organism evidence="2 3">
    <name type="scientific">Blastomyces gilchristii (strain SLH14081)</name>
    <name type="common">Blastomyces dermatitidis</name>
    <dbReference type="NCBI Taxonomy" id="559298"/>
    <lineage>
        <taxon>Eukaryota</taxon>
        <taxon>Fungi</taxon>
        <taxon>Dikarya</taxon>
        <taxon>Ascomycota</taxon>
        <taxon>Pezizomycotina</taxon>
        <taxon>Eurotiomycetes</taxon>
        <taxon>Eurotiomycetidae</taxon>
        <taxon>Onygenales</taxon>
        <taxon>Ajellomycetaceae</taxon>
        <taxon>Blastomyces</taxon>
    </lineage>
</organism>
<dbReference type="AlphaFoldDB" id="A0A179U6G6"/>
<keyword evidence="3" id="KW-1185">Reference proteome</keyword>
<reference evidence="2" key="1">
    <citation type="submission" date="2009-02" db="EMBL/GenBank/DDBJ databases">
        <title>The Genome Sequence of Blastomyces dermatitidis strain SLH14081.</title>
        <authorList>
            <consortium name="The Broad Institute Genome Sequencing Platform"/>
            <consortium name="Broad Institute Microbial Sequencing Center."/>
            <person name="Champion M."/>
            <person name="Cuomo C."/>
            <person name="Ma L.-J."/>
            <person name="Henn M.R."/>
            <person name="Klein B."/>
            <person name="Goldman B."/>
            <person name="Young S."/>
            <person name="Kodira C.D."/>
            <person name="Zeng Q."/>
            <person name="Koehrsen M."/>
            <person name="Alvarado L."/>
            <person name="Berlin A.M."/>
            <person name="Heiman D.I."/>
            <person name="Hepburn T.A."/>
            <person name="Saif S."/>
            <person name="Shea T.D."/>
            <person name="Shenoy N."/>
            <person name="Sykes S."/>
            <person name="Galagan J."/>
            <person name="Nusbaum C."/>
            <person name="Birren B."/>
        </authorList>
    </citation>
    <scope>NUCLEOTIDE SEQUENCE</scope>
    <source>
        <strain evidence="2">SLH14081</strain>
    </source>
</reference>
<reference evidence="3" key="2">
    <citation type="journal article" date="2015" name="PLoS Genet.">
        <title>The dynamic genome and transcriptome of the human fungal pathogen Blastomyces and close relative Emmonsia.</title>
        <authorList>
            <person name="Munoz J.F."/>
            <person name="Gauthier G.M."/>
            <person name="Desjardins C.A."/>
            <person name="Gallo J.E."/>
            <person name="Holder J."/>
            <person name="Sullivan T.D."/>
            <person name="Marty A.J."/>
            <person name="Carmen J.C."/>
            <person name="Chen Z."/>
            <person name="Ding L."/>
            <person name="Gujja S."/>
            <person name="Magrini V."/>
            <person name="Misas E."/>
            <person name="Mitreva M."/>
            <person name="Priest M."/>
            <person name="Saif S."/>
            <person name="Whiston E.A."/>
            <person name="Young S."/>
            <person name="Zeng Q."/>
            <person name="Goldman W.E."/>
            <person name="Mardis E.R."/>
            <person name="Taylor J.W."/>
            <person name="McEwen J.G."/>
            <person name="Clay O.K."/>
            <person name="Klein B.S."/>
            <person name="Cuomo C.A."/>
        </authorList>
    </citation>
    <scope>NUCLEOTIDE SEQUENCE [LARGE SCALE GENOMIC DNA]</scope>
    <source>
        <strain evidence="3">SLH14081</strain>
    </source>
</reference>
<feature type="chain" id="PRO_5010068386" evidence="1">
    <location>
        <begin position="23"/>
        <end position="56"/>
    </location>
</feature>
<dbReference type="RefSeq" id="XP_031575625.1">
    <property type="nucleotide sequence ID" value="XM_031719749.1"/>
</dbReference>
<feature type="signal peptide" evidence="1">
    <location>
        <begin position="1"/>
        <end position="22"/>
    </location>
</feature>
<dbReference type="EMBL" id="GG657448">
    <property type="protein sequence ID" value="OAT03420.1"/>
    <property type="molecule type" value="Genomic_DNA"/>
</dbReference>
<dbReference type="Proteomes" id="UP000002038">
    <property type="component" value="Unassembled WGS sequence"/>
</dbReference>